<feature type="transmembrane region" description="Helical" evidence="1">
    <location>
        <begin position="83"/>
        <end position="104"/>
    </location>
</feature>
<evidence type="ECO:0000313" key="2">
    <source>
        <dbReference type="EMBL" id="GGW88623.1"/>
    </source>
</evidence>
<comment type="caution">
    <text evidence="2">The sequence shown here is derived from an EMBL/GenBank/DDBJ whole genome shotgun (WGS) entry which is preliminary data.</text>
</comment>
<name>A0A918N087_9ALTE</name>
<dbReference type="Proteomes" id="UP000631300">
    <property type="component" value="Unassembled WGS sequence"/>
</dbReference>
<dbReference type="EMBL" id="BMXP01000005">
    <property type="protein sequence ID" value="GGW88623.1"/>
    <property type="molecule type" value="Genomic_DNA"/>
</dbReference>
<accession>A0A918N087</accession>
<keyword evidence="3" id="KW-1185">Reference proteome</keyword>
<sequence>MADGVEPPDAISKDGTVNLDWQSDYAGYEQLVIRNASGERFAAYPVVEGQSWSLSGLSDGTYHIELSGGNETKTISTLQVDHYSLRSALSLFGAGLLLFGYLIFTLKRGTASHD</sequence>
<organism evidence="2 3">
    <name type="scientific">Alteromonas halophila</name>
    <dbReference type="NCBI Taxonomy" id="516698"/>
    <lineage>
        <taxon>Bacteria</taxon>
        <taxon>Pseudomonadati</taxon>
        <taxon>Pseudomonadota</taxon>
        <taxon>Gammaproteobacteria</taxon>
        <taxon>Alteromonadales</taxon>
        <taxon>Alteromonadaceae</taxon>
        <taxon>Alteromonas/Salinimonas group</taxon>
        <taxon>Alteromonas</taxon>
    </lineage>
</organism>
<evidence type="ECO:0000256" key="1">
    <source>
        <dbReference type="SAM" id="Phobius"/>
    </source>
</evidence>
<reference evidence="2" key="1">
    <citation type="journal article" date="2014" name="Int. J. Syst. Evol. Microbiol.">
        <title>Complete genome sequence of Corynebacterium casei LMG S-19264T (=DSM 44701T), isolated from a smear-ripened cheese.</title>
        <authorList>
            <consortium name="US DOE Joint Genome Institute (JGI-PGF)"/>
            <person name="Walter F."/>
            <person name="Albersmeier A."/>
            <person name="Kalinowski J."/>
            <person name="Ruckert C."/>
        </authorList>
    </citation>
    <scope>NUCLEOTIDE SEQUENCE</scope>
    <source>
        <strain evidence="2">KCTC 22164</strain>
    </source>
</reference>
<reference evidence="2" key="2">
    <citation type="submission" date="2020-09" db="EMBL/GenBank/DDBJ databases">
        <authorList>
            <person name="Sun Q."/>
            <person name="Kim S."/>
        </authorList>
    </citation>
    <scope>NUCLEOTIDE SEQUENCE</scope>
    <source>
        <strain evidence="2">KCTC 22164</strain>
    </source>
</reference>
<dbReference type="AlphaFoldDB" id="A0A918N087"/>
<keyword evidence="1" id="KW-0812">Transmembrane</keyword>
<proteinExistence type="predicted"/>
<keyword evidence="1" id="KW-0472">Membrane</keyword>
<gene>
    <name evidence="2" type="ORF">GCM10007391_23450</name>
</gene>
<evidence type="ECO:0000313" key="3">
    <source>
        <dbReference type="Proteomes" id="UP000631300"/>
    </source>
</evidence>
<keyword evidence="1" id="KW-1133">Transmembrane helix</keyword>
<protein>
    <submittedName>
        <fullName evidence="2">Uncharacterized protein</fullName>
    </submittedName>
</protein>